<feature type="compositionally biased region" description="Polar residues" evidence="1">
    <location>
        <begin position="1"/>
        <end position="16"/>
    </location>
</feature>
<keyword evidence="3" id="KW-1185">Reference proteome</keyword>
<accession>A0ABS3KJH1</accession>
<dbReference type="EMBL" id="JACTNF010000045">
    <property type="protein sequence ID" value="MBO1077147.1"/>
    <property type="molecule type" value="Genomic_DNA"/>
</dbReference>
<feature type="region of interest" description="Disordered" evidence="1">
    <location>
        <begin position="1"/>
        <end position="26"/>
    </location>
</feature>
<dbReference type="InterPro" id="IPR010921">
    <property type="entry name" value="Trp_repressor/repl_initiator"/>
</dbReference>
<dbReference type="Proteomes" id="UP001518990">
    <property type="component" value="Unassembled WGS sequence"/>
</dbReference>
<reference evidence="2 3" key="1">
    <citation type="submission" date="2020-09" db="EMBL/GenBank/DDBJ databases">
        <title>Roseomonas.</title>
        <authorList>
            <person name="Zhu W."/>
        </authorList>
    </citation>
    <scope>NUCLEOTIDE SEQUENCE [LARGE SCALE GENOMIC DNA]</scope>
    <source>
        <strain evidence="2 3">1311</strain>
    </source>
</reference>
<comment type="caution">
    <text evidence="2">The sequence shown here is derived from an EMBL/GenBank/DDBJ whole genome shotgun (WGS) entry which is preliminary data.</text>
</comment>
<dbReference type="InterPro" id="IPR002514">
    <property type="entry name" value="Transposase_8"/>
</dbReference>
<protein>
    <submittedName>
        <fullName evidence="2">Transposase</fullName>
    </submittedName>
</protein>
<sequence>MTDSTTTALLANSSYDGSRSGSGVRAGRRVEVRVREVRRRIWSTEERLRIVRETLEPGAIVQVVAERHGVSTGQLYTWRKQMLATAMAGFMPVEVVPEAPQLPPSGPAQSPGSGAAPGVIEITLPSGASIRITGCADAATLRVVLAGMGVR</sequence>
<dbReference type="NCBIfam" id="NF047595">
    <property type="entry name" value="IS66_ISRel24_TnpA"/>
    <property type="match status" value="1"/>
</dbReference>
<proteinExistence type="predicted"/>
<evidence type="ECO:0000313" key="3">
    <source>
        <dbReference type="Proteomes" id="UP001518990"/>
    </source>
</evidence>
<name>A0ABS3KJH1_9PROT</name>
<organism evidence="2 3">
    <name type="scientific">Roseomonas marmotae</name>
    <dbReference type="NCBI Taxonomy" id="2768161"/>
    <lineage>
        <taxon>Bacteria</taxon>
        <taxon>Pseudomonadati</taxon>
        <taxon>Pseudomonadota</taxon>
        <taxon>Alphaproteobacteria</taxon>
        <taxon>Acetobacterales</taxon>
        <taxon>Roseomonadaceae</taxon>
        <taxon>Roseomonas</taxon>
    </lineage>
</organism>
<dbReference type="RefSeq" id="WP_207451056.1">
    <property type="nucleotide sequence ID" value="NZ_CP061095.1"/>
</dbReference>
<dbReference type="PANTHER" id="PTHR37936">
    <property type="entry name" value="TRANSPOSASE INSC FOR INSERTION ELEMENT IS2A-RELATED"/>
    <property type="match status" value="1"/>
</dbReference>
<gene>
    <name evidence="2" type="ORF">IAI60_21290</name>
</gene>
<dbReference type="Pfam" id="PF01527">
    <property type="entry name" value="HTH_Tnp_1"/>
    <property type="match status" value="1"/>
</dbReference>
<evidence type="ECO:0000313" key="2">
    <source>
        <dbReference type="EMBL" id="MBO1077147.1"/>
    </source>
</evidence>
<dbReference type="PANTHER" id="PTHR37936:SF3">
    <property type="entry name" value="TRANSPOSASE INSC FOR INSERTION ELEMENT IS2A-RELATED"/>
    <property type="match status" value="1"/>
</dbReference>
<evidence type="ECO:0000256" key="1">
    <source>
        <dbReference type="SAM" id="MobiDB-lite"/>
    </source>
</evidence>
<dbReference type="SUPFAM" id="SSF48295">
    <property type="entry name" value="TrpR-like"/>
    <property type="match status" value="1"/>
</dbReference>